<protein>
    <submittedName>
        <fullName evidence="1">Uncharacterized protein</fullName>
    </submittedName>
</protein>
<sequence length="60" mass="7269">MEHFNHNRSVVNTEDGRQIIHVYKYLQDFAAWISVNSNFSDHAILFTRYFMYDEDGYFTN</sequence>
<proteinExistence type="predicted"/>
<keyword evidence="2" id="KW-1185">Reference proteome</keyword>
<accession>A0AAE0T043</accession>
<reference evidence="1" key="2">
    <citation type="journal article" date="2021" name="Genome Biol. Evol.">
        <title>Developing a high-quality reference genome for a parasitic bivalve with doubly uniparental inheritance (Bivalvia: Unionida).</title>
        <authorList>
            <person name="Smith C.H."/>
        </authorList>
    </citation>
    <scope>NUCLEOTIDE SEQUENCE</scope>
    <source>
        <strain evidence="1">CHS0354</strain>
        <tissue evidence="1">Mantle</tissue>
    </source>
</reference>
<comment type="caution">
    <text evidence="1">The sequence shown here is derived from an EMBL/GenBank/DDBJ whole genome shotgun (WGS) entry which is preliminary data.</text>
</comment>
<gene>
    <name evidence="1" type="ORF">CHS0354_013299</name>
</gene>
<dbReference type="AlphaFoldDB" id="A0AAE0T043"/>
<dbReference type="Proteomes" id="UP001195483">
    <property type="component" value="Unassembled WGS sequence"/>
</dbReference>
<organism evidence="1 2">
    <name type="scientific">Potamilus streckersoni</name>
    <dbReference type="NCBI Taxonomy" id="2493646"/>
    <lineage>
        <taxon>Eukaryota</taxon>
        <taxon>Metazoa</taxon>
        <taxon>Spiralia</taxon>
        <taxon>Lophotrochozoa</taxon>
        <taxon>Mollusca</taxon>
        <taxon>Bivalvia</taxon>
        <taxon>Autobranchia</taxon>
        <taxon>Heteroconchia</taxon>
        <taxon>Palaeoheterodonta</taxon>
        <taxon>Unionida</taxon>
        <taxon>Unionoidea</taxon>
        <taxon>Unionidae</taxon>
        <taxon>Ambleminae</taxon>
        <taxon>Lampsilini</taxon>
        <taxon>Potamilus</taxon>
    </lineage>
</organism>
<reference evidence="1" key="3">
    <citation type="submission" date="2023-05" db="EMBL/GenBank/DDBJ databases">
        <authorList>
            <person name="Smith C.H."/>
        </authorList>
    </citation>
    <scope>NUCLEOTIDE SEQUENCE</scope>
    <source>
        <strain evidence="1">CHS0354</strain>
        <tissue evidence="1">Mantle</tissue>
    </source>
</reference>
<reference evidence="1" key="1">
    <citation type="journal article" date="2021" name="Genome Biol. Evol.">
        <title>A High-Quality Reference Genome for a Parasitic Bivalve with Doubly Uniparental Inheritance (Bivalvia: Unionida).</title>
        <authorList>
            <person name="Smith C.H."/>
        </authorList>
    </citation>
    <scope>NUCLEOTIDE SEQUENCE</scope>
    <source>
        <strain evidence="1">CHS0354</strain>
    </source>
</reference>
<feature type="non-terminal residue" evidence="1">
    <location>
        <position position="60"/>
    </location>
</feature>
<evidence type="ECO:0000313" key="2">
    <source>
        <dbReference type="Proteomes" id="UP001195483"/>
    </source>
</evidence>
<evidence type="ECO:0000313" key="1">
    <source>
        <dbReference type="EMBL" id="KAK3600919.1"/>
    </source>
</evidence>
<name>A0AAE0T043_9BIVA</name>
<dbReference type="EMBL" id="JAEAOA010000806">
    <property type="protein sequence ID" value="KAK3600919.1"/>
    <property type="molecule type" value="Genomic_DNA"/>
</dbReference>